<evidence type="ECO:0000256" key="1">
    <source>
        <dbReference type="ARBA" id="ARBA00061047"/>
    </source>
</evidence>
<name>A0A846Y308_9NOCA</name>
<evidence type="ECO:0000259" key="3">
    <source>
        <dbReference type="PROSITE" id="PS51819"/>
    </source>
</evidence>
<dbReference type="InterPro" id="IPR029068">
    <property type="entry name" value="Glyas_Bleomycin-R_OHBP_Dase"/>
</dbReference>
<reference evidence="4 5" key="1">
    <citation type="submission" date="2020-04" db="EMBL/GenBank/DDBJ databases">
        <title>MicrobeNet Type strains.</title>
        <authorList>
            <person name="Nicholson A.C."/>
        </authorList>
    </citation>
    <scope>NUCLEOTIDE SEQUENCE [LARGE SCALE GENOMIC DNA]</scope>
    <source>
        <strain evidence="4 5">JCM 12354</strain>
    </source>
</reference>
<dbReference type="PANTHER" id="PTHR41294:SF1">
    <property type="entry name" value="CADMIUM-INDUCED PROTEIN CADI"/>
    <property type="match status" value="1"/>
</dbReference>
<gene>
    <name evidence="4" type="ORF">HGA08_20585</name>
</gene>
<comment type="caution">
    <text evidence="4">The sequence shown here is derived from an EMBL/GenBank/DDBJ whole genome shotgun (WGS) entry which is preliminary data.</text>
</comment>
<dbReference type="AlphaFoldDB" id="A0A846Y308"/>
<dbReference type="GO" id="GO:0051213">
    <property type="term" value="F:dioxygenase activity"/>
    <property type="evidence" value="ECO:0007669"/>
    <property type="project" value="UniProtKB-KW"/>
</dbReference>
<dbReference type="Pfam" id="PF00903">
    <property type="entry name" value="Glyoxalase"/>
    <property type="match status" value="1"/>
</dbReference>
<dbReference type="InterPro" id="IPR004360">
    <property type="entry name" value="Glyas_Fos-R_dOase_dom"/>
</dbReference>
<dbReference type="PROSITE" id="PS51819">
    <property type="entry name" value="VOC"/>
    <property type="match status" value="1"/>
</dbReference>
<dbReference type="InterPro" id="IPR052393">
    <property type="entry name" value="Cadmium-induced_rsp"/>
</dbReference>
<keyword evidence="4" id="KW-0223">Dioxygenase</keyword>
<proteinExistence type="predicted"/>
<dbReference type="PANTHER" id="PTHR41294">
    <property type="entry name" value="CADMIUM-INDUCED PROTEIN CADI"/>
    <property type="match status" value="1"/>
</dbReference>
<dbReference type="FunFam" id="3.10.180.10:FF:000032">
    <property type="entry name" value="Cadmium inducible protein CadI"/>
    <property type="match status" value="1"/>
</dbReference>
<feature type="domain" description="VOC" evidence="3">
    <location>
        <begin position="27"/>
        <end position="142"/>
    </location>
</feature>
<protein>
    <recommendedName>
        <fullName evidence="2">Cadmium-induced protein CadI</fullName>
    </recommendedName>
</protein>
<keyword evidence="5" id="KW-1185">Reference proteome</keyword>
<keyword evidence="4" id="KW-0560">Oxidoreductase</keyword>
<sequence length="201" mass="21599">MTYVEKVAHSNSISLFDIYLTMEVFMSRVQLALNVDDLDQAITFYSTLFNTEPAKRKPGYANFAIDDPPLKLVLLENTGQGGTINHLGVEVESSEQVHGEIARLSDAGLFTEEQIATTCCFATQDKVWVTGPNAEKWEVYTVLADTENFGTAPEFATDDAEAVQACCGTGSTTSLPLTDESAACCTPETKDKAAAAGSSCC</sequence>
<organism evidence="4 5">
    <name type="scientific">Nocardia vermiculata</name>
    <dbReference type="NCBI Taxonomy" id="257274"/>
    <lineage>
        <taxon>Bacteria</taxon>
        <taxon>Bacillati</taxon>
        <taxon>Actinomycetota</taxon>
        <taxon>Actinomycetes</taxon>
        <taxon>Mycobacteriales</taxon>
        <taxon>Nocardiaceae</taxon>
        <taxon>Nocardia</taxon>
    </lineage>
</organism>
<comment type="similarity">
    <text evidence="1">To B.subtilis YqcK.</text>
</comment>
<evidence type="ECO:0000313" key="5">
    <source>
        <dbReference type="Proteomes" id="UP000565711"/>
    </source>
</evidence>
<dbReference type="EMBL" id="JAAXOP010000012">
    <property type="protein sequence ID" value="NKY52605.1"/>
    <property type="molecule type" value="Genomic_DNA"/>
</dbReference>
<evidence type="ECO:0000256" key="2">
    <source>
        <dbReference type="ARBA" id="ARBA00067862"/>
    </source>
</evidence>
<dbReference type="SUPFAM" id="SSF54593">
    <property type="entry name" value="Glyoxalase/Bleomycin resistance protein/Dihydroxybiphenyl dioxygenase"/>
    <property type="match status" value="1"/>
</dbReference>
<dbReference type="InterPro" id="IPR049789">
    <property type="entry name" value="ArsI/CadI-like"/>
</dbReference>
<dbReference type="Gene3D" id="3.10.180.10">
    <property type="entry name" value="2,3-Dihydroxybiphenyl 1,2-Dioxygenase, domain 1"/>
    <property type="match status" value="1"/>
</dbReference>
<evidence type="ECO:0000313" key="4">
    <source>
        <dbReference type="EMBL" id="NKY52605.1"/>
    </source>
</evidence>
<dbReference type="GO" id="GO:0046686">
    <property type="term" value="P:response to cadmium ion"/>
    <property type="evidence" value="ECO:0007669"/>
    <property type="project" value="TreeGrafter"/>
</dbReference>
<dbReference type="NCBIfam" id="NF041414">
    <property type="entry name" value="ArsI_CadI_VOC"/>
    <property type="match status" value="1"/>
</dbReference>
<dbReference type="Proteomes" id="UP000565711">
    <property type="component" value="Unassembled WGS sequence"/>
</dbReference>
<dbReference type="InterPro" id="IPR037523">
    <property type="entry name" value="VOC_core"/>
</dbReference>
<accession>A0A846Y308</accession>